<feature type="domain" description="HTH arsR-type" evidence="4">
    <location>
        <begin position="23"/>
        <end position="116"/>
    </location>
</feature>
<dbReference type="InterPro" id="IPR051011">
    <property type="entry name" value="Metal_resp_trans_reg"/>
</dbReference>
<evidence type="ECO:0000313" key="6">
    <source>
        <dbReference type="Proteomes" id="UP000595917"/>
    </source>
</evidence>
<dbReference type="InterPro" id="IPR036388">
    <property type="entry name" value="WH-like_DNA-bd_sf"/>
</dbReference>
<protein>
    <submittedName>
        <fullName evidence="5">Helix-turn-helix transcriptional regulator</fullName>
    </submittedName>
</protein>
<accession>A0A7T7XN84</accession>
<dbReference type="PRINTS" id="PR00778">
    <property type="entry name" value="HTHARSR"/>
</dbReference>
<dbReference type="Proteomes" id="UP000595917">
    <property type="component" value="Chromosome"/>
</dbReference>
<organism evidence="5 6">
    <name type="scientific">Breznakiella homolactica</name>
    <dbReference type="NCBI Taxonomy" id="2798577"/>
    <lineage>
        <taxon>Bacteria</taxon>
        <taxon>Pseudomonadati</taxon>
        <taxon>Spirochaetota</taxon>
        <taxon>Spirochaetia</taxon>
        <taxon>Spirochaetales</taxon>
        <taxon>Breznakiellaceae</taxon>
        <taxon>Breznakiella</taxon>
    </lineage>
</organism>
<dbReference type="PANTHER" id="PTHR43132:SF6">
    <property type="entry name" value="HTH-TYPE TRANSCRIPTIONAL REPRESSOR CZRA"/>
    <property type="match status" value="1"/>
</dbReference>
<dbReference type="RefSeq" id="WP_215626767.1">
    <property type="nucleotide sequence ID" value="NZ_CP067089.2"/>
</dbReference>
<dbReference type="GO" id="GO:0003677">
    <property type="term" value="F:DNA binding"/>
    <property type="evidence" value="ECO:0007669"/>
    <property type="project" value="UniProtKB-KW"/>
</dbReference>
<dbReference type="PANTHER" id="PTHR43132">
    <property type="entry name" value="ARSENICAL RESISTANCE OPERON REPRESSOR ARSR-RELATED"/>
    <property type="match status" value="1"/>
</dbReference>
<dbReference type="PROSITE" id="PS50987">
    <property type="entry name" value="HTH_ARSR_2"/>
    <property type="match status" value="1"/>
</dbReference>
<evidence type="ECO:0000313" key="5">
    <source>
        <dbReference type="EMBL" id="QQO09464.1"/>
    </source>
</evidence>
<dbReference type="Pfam" id="PF01022">
    <property type="entry name" value="HTH_5"/>
    <property type="match status" value="1"/>
</dbReference>
<dbReference type="SUPFAM" id="SSF46785">
    <property type="entry name" value="Winged helix' DNA-binding domain"/>
    <property type="match status" value="1"/>
</dbReference>
<reference evidence="5" key="1">
    <citation type="submission" date="2021-01" db="EMBL/GenBank/DDBJ databases">
        <title>Description of Breznakiella homolactica.</title>
        <authorList>
            <person name="Song Y."/>
            <person name="Brune A."/>
        </authorList>
    </citation>
    <scope>NUCLEOTIDE SEQUENCE</scope>
    <source>
        <strain evidence="5">RmG30</strain>
    </source>
</reference>
<dbReference type="InterPro" id="IPR018334">
    <property type="entry name" value="ArsR_HTH"/>
</dbReference>
<dbReference type="InterPro" id="IPR011991">
    <property type="entry name" value="ArsR-like_HTH"/>
</dbReference>
<gene>
    <name evidence="5" type="ORF">JFL75_00645</name>
</gene>
<keyword evidence="3" id="KW-0804">Transcription</keyword>
<name>A0A7T7XN84_9SPIR</name>
<dbReference type="NCBIfam" id="NF033788">
    <property type="entry name" value="HTH_metalloreg"/>
    <property type="match status" value="1"/>
</dbReference>
<keyword evidence="6" id="KW-1185">Reference proteome</keyword>
<dbReference type="Gene3D" id="1.10.10.10">
    <property type="entry name" value="Winged helix-like DNA-binding domain superfamily/Winged helix DNA-binding domain"/>
    <property type="match status" value="1"/>
</dbReference>
<dbReference type="GO" id="GO:0003700">
    <property type="term" value="F:DNA-binding transcription factor activity"/>
    <property type="evidence" value="ECO:0007669"/>
    <property type="project" value="InterPro"/>
</dbReference>
<keyword evidence="1" id="KW-0805">Transcription regulation</keyword>
<dbReference type="InterPro" id="IPR001845">
    <property type="entry name" value="HTH_ArsR_DNA-bd_dom"/>
</dbReference>
<evidence type="ECO:0000256" key="1">
    <source>
        <dbReference type="ARBA" id="ARBA00023015"/>
    </source>
</evidence>
<dbReference type="CDD" id="cd00090">
    <property type="entry name" value="HTH_ARSR"/>
    <property type="match status" value="1"/>
</dbReference>
<evidence type="ECO:0000256" key="3">
    <source>
        <dbReference type="ARBA" id="ARBA00023163"/>
    </source>
</evidence>
<sequence>MGTPKPAVVFHQDMVDQAAENLPPQEGLNNLAEFFKVLTDPSRLKILYALRTGELCVFDLSVTIGASVSSVSHHLSALKRVRLVKYRREGRIIYYSLDDDHVNSIIKFAWDHLGEE</sequence>
<dbReference type="InterPro" id="IPR036390">
    <property type="entry name" value="WH_DNA-bd_sf"/>
</dbReference>
<evidence type="ECO:0000259" key="4">
    <source>
        <dbReference type="PROSITE" id="PS50987"/>
    </source>
</evidence>
<proteinExistence type="predicted"/>
<dbReference type="AlphaFoldDB" id="A0A7T7XN84"/>
<dbReference type="KEGG" id="bhc:JFL75_00645"/>
<evidence type="ECO:0000256" key="2">
    <source>
        <dbReference type="ARBA" id="ARBA00023125"/>
    </source>
</evidence>
<keyword evidence="2" id="KW-0238">DNA-binding</keyword>
<dbReference type="SMART" id="SM00418">
    <property type="entry name" value="HTH_ARSR"/>
    <property type="match status" value="1"/>
</dbReference>
<dbReference type="EMBL" id="CP067089">
    <property type="protein sequence ID" value="QQO09464.1"/>
    <property type="molecule type" value="Genomic_DNA"/>
</dbReference>
<dbReference type="PROSITE" id="PS00846">
    <property type="entry name" value="HTH_ARSR_1"/>
    <property type="match status" value="1"/>
</dbReference>